<reference evidence="1" key="1">
    <citation type="submission" date="2020-05" db="EMBL/GenBank/DDBJ databases">
        <authorList>
            <person name="Chiriac C."/>
            <person name="Salcher M."/>
            <person name="Ghai R."/>
            <person name="Kavagutti S V."/>
        </authorList>
    </citation>
    <scope>NUCLEOTIDE SEQUENCE</scope>
</reference>
<gene>
    <name evidence="1" type="ORF">UFOVP1382_164</name>
</gene>
<organism evidence="1">
    <name type="scientific">uncultured Caudovirales phage</name>
    <dbReference type="NCBI Taxonomy" id="2100421"/>
    <lineage>
        <taxon>Viruses</taxon>
        <taxon>Duplodnaviria</taxon>
        <taxon>Heunggongvirae</taxon>
        <taxon>Uroviricota</taxon>
        <taxon>Caudoviricetes</taxon>
        <taxon>Peduoviridae</taxon>
        <taxon>Maltschvirus</taxon>
        <taxon>Maltschvirus maltsch</taxon>
    </lineage>
</organism>
<name>A0A6J5S5A7_9CAUD</name>
<evidence type="ECO:0000313" key="1">
    <source>
        <dbReference type="EMBL" id="CAB4203552.1"/>
    </source>
</evidence>
<sequence length="169" mass="19040">MARAQASDPLHGFRFHVRTEVKEFLFHGGDENIGGEAGFQSVTVPEVSMEAVEYREGTMTYTRKYPGVPTVTDITLMRGATKKDTAFWNWTKAAIEGGEYRTDLVIYHFHRDAKEHLKVGDLTKARQYVCRECLPLRVKPAGDLEAMASEVSLAEMDVATEYFEIIDAT</sequence>
<dbReference type="GO" id="GO:0005198">
    <property type="term" value="F:structural molecule activity"/>
    <property type="evidence" value="ECO:0007669"/>
    <property type="project" value="InterPro"/>
</dbReference>
<dbReference type="Pfam" id="PF06841">
    <property type="entry name" value="Phage_T4_gp19"/>
    <property type="match status" value="1"/>
</dbReference>
<protein>
    <submittedName>
        <fullName evidence="1">Bacteriophage T4, Gp19, tail tube</fullName>
    </submittedName>
</protein>
<proteinExistence type="predicted"/>
<dbReference type="InterPro" id="IPR010667">
    <property type="entry name" value="Phage_T4_Gp19"/>
</dbReference>
<dbReference type="EMBL" id="LR797331">
    <property type="protein sequence ID" value="CAB4203552.1"/>
    <property type="molecule type" value="Genomic_DNA"/>
</dbReference>
<accession>A0A6J5S5A7</accession>